<dbReference type="Proteomes" id="UP000663891">
    <property type="component" value="Unassembled WGS sequence"/>
</dbReference>
<dbReference type="AlphaFoldDB" id="A0A819JMD8"/>
<evidence type="ECO:0000256" key="2">
    <source>
        <dbReference type="SAM" id="Phobius"/>
    </source>
</evidence>
<evidence type="ECO:0000256" key="3">
    <source>
        <dbReference type="SAM" id="SignalP"/>
    </source>
</evidence>
<keyword evidence="2" id="KW-0472">Membrane</keyword>
<dbReference type="EMBL" id="CAJNON010000260">
    <property type="protein sequence ID" value="CAF1149918.1"/>
    <property type="molecule type" value="Genomic_DNA"/>
</dbReference>
<dbReference type="EMBL" id="CAJOAY010002190">
    <property type="protein sequence ID" value="CAF3929926.1"/>
    <property type="molecule type" value="Genomic_DNA"/>
</dbReference>
<feature type="chain" id="PRO_5036235449" evidence="3">
    <location>
        <begin position="21"/>
        <end position="242"/>
    </location>
</feature>
<comment type="caution">
    <text evidence="5">The sequence shown here is derived from an EMBL/GenBank/DDBJ whole genome shotgun (WGS) entry which is preliminary data.</text>
</comment>
<proteinExistence type="predicted"/>
<evidence type="ECO:0000313" key="4">
    <source>
        <dbReference type="EMBL" id="CAF1149918.1"/>
    </source>
</evidence>
<name>A0A819JMD8_9BILA</name>
<feature type="compositionally biased region" description="Low complexity" evidence="1">
    <location>
        <begin position="31"/>
        <end position="45"/>
    </location>
</feature>
<keyword evidence="3" id="KW-0732">Signal</keyword>
<dbReference type="Proteomes" id="UP000663881">
    <property type="component" value="Unassembled WGS sequence"/>
</dbReference>
<dbReference type="OrthoDB" id="10040544at2759"/>
<evidence type="ECO:0000313" key="5">
    <source>
        <dbReference type="EMBL" id="CAF3929926.1"/>
    </source>
</evidence>
<feature type="region of interest" description="Disordered" evidence="1">
    <location>
        <begin position="23"/>
        <end position="45"/>
    </location>
</feature>
<gene>
    <name evidence="5" type="ORF">OKA104_LOCUS25764</name>
    <name evidence="4" type="ORF">VCS650_LOCUS22751</name>
</gene>
<evidence type="ECO:0000256" key="1">
    <source>
        <dbReference type="SAM" id="MobiDB-lite"/>
    </source>
</evidence>
<protein>
    <submittedName>
        <fullName evidence="5">Uncharacterized protein</fullName>
    </submittedName>
</protein>
<keyword evidence="2" id="KW-1133">Transmembrane helix</keyword>
<reference evidence="5" key="1">
    <citation type="submission" date="2021-02" db="EMBL/GenBank/DDBJ databases">
        <authorList>
            <person name="Nowell W R."/>
        </authorList>
    </citation>
    <scope>NUCLEOTIDE SEQUENCE</scope>
</reference>
<feature type="signal peptide" evidence="3">
    <location>
        <begin position="1"/>
        <end position="20"/>
    </location>
</feature>
<evidence type="ECO:0000313" key="6">
    <source>
        <dbReference type="Proteomes" id="UP000663881"/>
    </source>
</evidence>
<keyword evidence="2" id="KW-0812">Transmembrane</keyword>
<sequence length="242" mass="27243">MHIIFRLLLVIALLVIVVHAQGARGGGGTRSGSSSSSSRYRSSIRNGSRCQGAQCQRAGIIAGSVIGGVLALIAIIFLIIYCYRKYRSRSSQSNLAFVSQNSTNEQNRTYQTYEENCFKNGIWRGRYYQYGRWHEPHKIILSFDRKSDRVIGHGYDDVGKFTIDGTFSMETQRIVITKVYESGTGDSQENFGHTVTLQLAWNSSHAQFEGKWFVETGRYRGSDKFELNLEDSSEGLPEKPVD</sequence>
<organism evidence="5 6">
    <name type="scientific">Adineta steineri</name>
    <dbReference type="NCBI Taxonomy" id="433720"/>
    <lineage>
        <taxon>Eukaryota</taxon>
        <taxon>Metazoa</taxon>
        <taxon>Spiralia</taxon>
        <taxon>Gnathifera</taxon>
        <taxon>Rotifera</taxon>
        <taxon>Eurotatoria</taxon>
        <taxon>Bdelloidea</taxon>
        <taxon>Adinetida</taxon>
        <taxon>Adinetidae</taxon>
        <taxon>Adineta</taxon>
    </lineage>
</organism>
<feature type="transmembrane region" description="Helical" evidence="2">
    <location>
        <begin position="60"/>
        <end position="83"/>
    </location>
</feature>
<accession>A0A819JMD8</accession>